<dbReference type="Pfam" id="PF01771">
    <property type="entry name" value="Viral_alk_exo"/>
    <property type="match status" value="1"/>
</dbReference>
<dbReference type="GO" id="GO:0004519">
    <property type="term" value="F:endonuclease activity"/>
    <property type="evidence" value="ECO:0007669"/>
    <property type="project" value="UniProtKB-KW"/>
</dbReference>
<dbReference type="Proteomes" id="UP000232720">
    <property type="component" value="Genome"/>
</dbReference>
<evidence type="ECO:0000256" key="4">
    <source>
        <dbReference type="ARBA" id="ARBA00022839"/>
    </source>
</evidence>
<evidence type="ECO:0000313" key="5">
    <source>
        <dbReference type="EMBL" id="BAC67253.1"/>
    </source>
</evidence>
<dbReference type="InterPro" id="IPR011604">
    <property type="entry name" value="PDDEXK-like_dom_sf"/>
</dbReference>
<reference evidence="5 6" key="1">
    <citation type="journal article" date="2003" name="Virology">
        <title>Genome sequence and organization of a nucleopolyhedrovirus isolated from the smaller tea tortrix, Adoxophyes honmai.</title>
        <authorList>
            <person name="Nakai M."/>
            <person name="Goto C."/>
            <person name="Kang W."/>
            <person name="Shikata M."/>
            <person name="Luque T."/>
            <person name="Kunimi Y."/>
        </authorList>
    </citation>
    <scope>NUCLEOTIDE SEQUENCE [LARGE SCALE GENOMIC DNA]</scope>
    <source>
        <strain evidence="5 6">ADN001</strain>
    </source>
</reference>
<evidence type="ECO:0000256" key="2">
    <source>
        <dbReference type="ARBA" id="ARBA00022759"/>
    </source>
</evidence>
<sequence>MDVLTDEQKKIYEHYNYCTYVTNLTQKFLTNETISYLERSTRGQTKNPLWMLLRLDRRTASGASNFLSCQNSEAFQFGHDQESEIKKHAGLVALIQGQIEEQLGCNITEVVLDCGMFFSRMGLYSASPDAFFATDTGLRIPLEIKSPITYKDVTIDEIRNKMNAKKNRYRVKHTAFSLNKLGDYCFQVEKTDPHYRQMQRQIYVMDAPICIYLVKFKNAFVAATVFRDKKFYSDELQRETFLFNSFIKSNKNSNKMRIQSERIRTFPSNVGSENILKLSSLGLYWTYDQELKCAICGLKNDCQVPISTLQILHRDCKGDLRNENIVSCVHTDFFNHQARVHSLLQVNADSLAAKWGCFYDSKSNLFRTFCCDSIVADLMVPTHKESCAYLKLIDDNGL</sequence>
<evidence type="ECO:0000256" key="3">
    <source>
        <dbReference type="ARBA" id="ARBA00022801"/>
    </source>
</evidence>
<organismHost>
    <name type="scientific">Adoxophyes honmai</name>
    <name type="common">Smaller tea tortrix moth</name>
    <dbReference type="NCBI Taxonomy" id="85585"/>
</organismHost>
<dbReference type="RefSeq" id="NP_818649.1">
    <property type="nucleotide sequence ID" value="NC_004690.1"/>
</dbReference>
<dbReference type="Gene3D" id="3.90.320.10">
    <property type="match status" value="1"/>
</dbReference>
<dbReference type="PANTHER" id="PTHR46609">
    <property type="entry name" value="EXONUCLEASE, PHAGE-TYPE/RECB, C-TERMINAL DOMAIN-CONTAINING PROTEIN"/>
    <property type="match status" value="1"/>
</dbReference>
<dbReference type="GO" id="GO:0004527">
    <property type="term" value="F:exonuclease activity"/>
    <property type="evidence" value="ECO:0007669"/>
    <property type="project" value="UniProtKB-KW"/>
</dbReference>
<keyword evidence="6" id="KW-1185">Reference proteome</keyword>
<evidence type="ECO:0000256" key="1">
    <source>
        <dbReference type="ARBA" id="ARBA00022722"/>
    </source>
</evidence>
<protein>
    <submittedName>
        <fullName evidence="5">Alkaline exonuclease</fullName>
    </submittedName>
</protein>
<name>Q80LU4_NPVAH</name>
<dbReference type="KEGG" id="vg:1485774"/>
<dbReference type="InterPro" id="IPR034720">
    <property type="entry name" value="Viral_alk_exo"/>
</dbReference>
<keyword evidence="4 5" id="KW-0269">Exonuclease</keyword>
<accession>Q80LU4</accession>
<evidence type="ECO:0000313" key="6">
    <source>
        <dbReference type="Proteomes" id="UP000232720"/>
    </source>
</evidence>
<dbReference type="SUPFAM" id="SSF52980">
    <property type="entry name" value="Restriction endonuclease-like"/>
    <property type="match status" value="1"/>
</dbReference>
<dbReference type="OrthoDB" id="9306at10239"/>
<dbReference type="PANTHER" id="PTHR46609:SF8">
    <property type="entry name" value="YQAJ VIRAL RECOMBINASE DOMAIN-CONTAINING PROTEIN"/>
    <property type="match status" value="1"/>
</dbReference>
<keyword evidence="2" id="KW-0255">Endonuclease</keyword>
<dbReference type="InterPro" id="IPR011335">
    <property type="entry name" value="Restrct_endonuc-II-like"/>
</dbReference>
<organism evidence="5 6">
    <name type="scientific">Adoxophyes honmai nucleopolyhedrovirus</name>
    <dbReference type="NCBI Taxonomy" id="224399"/>
    <lineage>
        <taxon>Viruses</taxon>
        <taxon>Viruses incertae sedis</taxon>
        <taxon>Naldaviricetes</taxon>
        <taxon>Lefavirales</taxon>
        <taxon>Baculoviridae</taxon>
        <taxon>Alphabaculovirus</taxon>
        <taxon>Alphabaculovirus adhonmai</taxon>
    </lineage>
</organism>
<proteinExistence type="predicted"/>
<keyword evidence="3" id="KW-0378">Hydrolase</keyword>
<keyword evidence="1" id="KW-0540">Nuclease</keyword>
<dbReference type="GeneID" id="1485774"/>
<dbReference type="InterPro" id="IPR051703">
    <property type="entry name" value="NF-kappa-B_Signaling_Reg"/>
</dbReference>
<dbReference type="EMBL" id="AP006270">
    <property type="protein sequence ID" value="BAC67253.1"/>
    <property type="molecule type" value="Genomic_DNA"/>
</dbReference>